<dbReference type="AlphaFoldDB" id="A0A1D3UXA5"/>
<evidence type="ECO:0008006" key="3">
    <source>
        <dbReference type="Google" id="ProtNLM"/>
    </source>
</evidence>
<gene>
    <name evidence="1" type="ORF">TFUB20_02630</name>
</gene>
<dbReference type="EMBL" id="FMMM01000082">
    <property type="protein sequence ID" value="SCQ24672.1"/>
    <property type="molecule type" value="Genomic_DNA"/>
</dbReference>
<dbReference type="PROSITE" id="PS51257">
    <property type="entry name" value="PROKAR_LIPOPROTEIN"/>
    <property type="match status" value="1"/>
</dbReference>
<accession>A0A1D3UXA5</accession>
<name>A0A1D3UXA5_TANFO</name>
<dbReference type="Proteomes" id="UP000182057">
    <property type="component" value="Unassembled WGS sequence"/>
</dbReference>
<dbReference type="RefSeq" id="WP_141729017.1">
    <property type="nucleotide sequence ID" value="NZ_CAUQHC010000086.1"/>
</dbReference>
<proteinExistence type="predicted"/>
<evidence type="ECO:0000313" key="1">
    <source>
        <dbReference type="EMBL" id="SCQ24672.1"/>
    </source>
</evidence>
<sequence length="308" mass="35034">MSNRKRKIKKNEVISSLLAGSFLFSSCSDGLFLLMNDDQTINFTRDKYAINNKEGISLIPISVHLSDSEIRTVKSLRKLSQDIISNKKIAAEFSSDYKKVLSLYNIDEEIIDVDSEEVQLLFALGSDDILDAINKQDFKLFLDILKNKGLLQSNSIKKLNTLLESEDFRNMKMASDMRSAIDVDAELSPICAIALAIYFAVATVAVVEVAFWVHFAVKTVGAEAANDNNIVEQRKLSEEDFYLTKFLEDKAINLYLNQSLTYDTTLDKYQDVEIMLRKTFSQMGLEEKDYNKSLVFLSETIKRNLNHK</sequence>
<evidence type="ECO:0000313" key="2">
    <source>
        <dbReference type="Proteomes" id="UP000182057"/>
    </source>
</evidence>
<reference evidence="1 2" key="1">
    <citation type="submission" date="2016-09" db="EMBL/GenBank/DDBJ databases">
        <authorList>
            <person name="Capua I."/>
            <person name="De Benedictis P."/>
            <person name="Joannis T."/>
            <person name="Lombin L.H."/>
            <person name="Cattoli G."/>
        </authorList>
    </citation>
    <scope>NUCLEOTIDE SEQUENCE [LARGE SCALE GENOMIC DNA]</scope>
    <source>
        <strain evidence="1 2">UB20</strain>
    </source>
</reference>
<protein>
    <recommendedName>
        <fullName evidence="3">Lipoprotein</fullName>
    </recommendedName>
</protein>
<organism evidence="1 2">
    <name type="scientific">Tannerella forsythia</name>
    <name type="common">Bacteroides forsythus</name>
    <dbReference type="NCBI Taxonomy" id="28112"/>
    <lineage>
        <taxon>Bacteria</taxon>
        <taxon>Pseudomonadati</taxon>
        <taxon>Bacteroidota</taxon>
        <taxon>Bacteroidia</taxon>
        <taxon>Bacteroidales</taxon>
        <taxon>Tannerellaceae</taxon>
        <taxon>Tannerella</taxon>
    </lineage>
</organism>